<feature type="domain" description="Polymerase/histidinol phosphatase N-terminal" evidence="2">
    <location>
        <begin position="50"/>
        <end position="115"/>
    </location>
</feature>
<comment type="caution">
    <text evidence="3">The sequence shown here is derived from an EMBL/GenBank/DDBJ whole genome shotgun (WGS) entry which is preliminary data.</text>
</comment>
<proteinExistence type="predicted"/>
<evidence type="ECO:0000313" key="3">
    <source>
        <dbReference type="EMBL" id="KAL3678145.1"/>
    </source>
</evidence>
<evidence type="ECO:0000256" key="1">
    <source>
        <dbReference type="SAM" id="MobiDB-lite"/>
    </source>
</evidence>
<dbReference type="Gene3D" id="1.10.150.650">
    <property type="match status" value="1"/>
</dbReference>
<dbReference type="InterPro" id="IPR003141">
    <property type="entry name" value="Pol/His_phosphatase_N"/>
</dbReference>
<protein>
    <recommendedName>
        <fullName evidence="2">Polymerase/histidinol phosphatase N-terminal domain-containing protein</fullName>
    </recommendedName>
</protein>
<evidence type="ECO:0000259" key="2">
    <source>
        <dbReference type="SMART" id="SM00481"/>
    </source>
</evidence>
<dbReference type="PANTHER" id="PTHR42924:SF3">
    <property type="entry name" value="POLYMERASE_HISTIDINOL PHOSPHATASE N-TERMINAL DOMAIN-CONTAINING PROTEIN"/>
    <property type="match status" value="1"/>
</dbReference>
<gene>
    <name evidence="3" type="ORF">R1sor_021101</name>
</gene>
<sequence length="443" mass="48099">MGRTGKNGGAAASTIPGKKSKKKRHTKMKKSADEEVMKFAGVDNLSSGLFDLHCHSICSDGHLSPELVVDRAYRNGVRVMALTDHDTMAGVPDALRAARKYGMRVIPGIEISAKYVQRQDAVTKCLGCRQTGRGGAVTVREEPVHILAYYGCCGPSNCEQLEQKLLEVREGRYDRAKEMVRKLALLHKPVKWEDVLRIAGEGVAPGRPHVARALYEAGHVDSVGQAFTKYLHNNGPAYATGAELPTAEVVQLIKETGGVSVLAHPWTLKDPMPVIEHLVEAGINGMEVYRTDGRHAAFGPLGEVYKLVRVGGSDFHGSGDPDETDLGGIDLPSMAVREFLRVAEPLWSSAVEHILQHFAEGALEGVENDSDQTDAKSLDVWKGDISLSKISVPGEVEDVQCLRLSPWLSEVEKESVEMAASRLGLKTTTTDVEGHIALGVYKH</sequence>
<keyword evidence="4" id="KW-1185">Reference proteome</keyword>
<organism evidence="3 4">
    <name type="scientific">Riccia sorocarpa</name>
    <dbReference type="NCBI Taxonomy" id="122646"/>
    <lineage>
        <taxon>Eukaryota</taxon>
        <taxon>Viridiplantae</taxon>
        <taxon>Streptophyta</taxon>
        <taxon>Embryophyta</taxon>
        <taxon>Marchantiophyta</taxon>
        <taxon>Marchantiopsida</taxon>
        <taxon>Marchantiidae</taxon>
        <taxon>Marchantiales</taxon>
        <taxon>Ricciaceae</taxon>
        <taxon>Riccia</taxon>
    </lineage>
</organism>
<reference evidence="3 4" key="1">
    <citation type="submission" date="2024-09" db="EMBL/GenBank/DDBJ databases">
        <title>Chromosome-scale assembly of Riccia sorocarpa.</title>
        <authorList>
            <person name="Paukszto L."/>
        </authorList>
    </citation>
    <scope>NUCLEOTIDE SEQUENCE [LARGE SCALE GENOMIC DNA]</scope>
    <source>
        <strain evidence="3">LP-2024</strain>
        <tissue evidence="3">Aerial parts of the thallus</tissue>
    </source>
</reference>
<dbReference type="Proteomes" id="UP001633002">
    <property type="component" value="Unassembled WGS sequence"/>
</dbReference>
<dbReference type="AlphaFoldDB" id="A0ABD3GJG5"/>
<feature type="region of interest" description="Disordered" evidence="1">
    <location>
        <begin position="1"/>
        <end position="31"/>
    </location>
</feature>
<dbReference type="InterPro" id="IPR004013">
    <property type="entry name" value="PHP_dom"/>
</dbReference>
<evidence type="ECO:0000313" key="4">
    <source>
        <dbReference type="Proteomes" id="UP001633002"/>
    </source>
</evidence>
<dbReference type="Gene3D" id="3.20.20.140">
    <property type="entry name" value="Metal-dependent hydrolases"/>
    <property type="match status" value="1"/>
</dbReference>
<dbReference type="Pfam" id="PF02811">
    <property type="entry name" value="PHP"/>
    <property type="match status" value="1"/>
</dbReference>
<dbReference type="SUPFAM" id="SSF89550">
    <property type="entry name" value="PHP domain-like"/>
    <property type="match status" value="1"/>
</dbReference>
<dbReference type="CDD" id="cd07438">
    <property type="entry name" value="PHP_HisPPase_AMP"/>
    <property type="match status" value="1"/>
</dbReference>
<accession>A0ABD3GJG5</accession>
<dbReference type="InterPro" id="IPR016195">
    <property type="entry name" value="Pol/histidinol_Pase-like"/>
</dbReference>
<dbReference type="EMBL" id="JBJQOH010000007">
    <property type="protein sequence ID" value="KAL3678145.1"/>
    <property type="molecule type" value="Genomic_DNA"/>
</dbReference>
<dbReference type="PANTHER" id="PTHR42924">
    <property type="entry name" value="EXONUCLEASE"/>
    <property type="match status" value="1"/>
</dbReference>
<dbReference type="InterPro" id="IPR052018">
    <property type="entry name" value="PHP_domain"/>
</dbReference>
<feature type="compositionally biased region" description="Basic residues" evidence="1">
    <location>
        <begin position="18"/>
        <end position="29"/>
    </location>
</feature>
<name>A0ABD3GJG5_9MARC</name>
<dbReference type="SMART" id="SM00481">
    <property type="entry name" value="POLIIIAc"/>
    <property type="match status" value="1"/>
</dbReference>